<evidence type="ECO:0000256" key="2">
    <source>
        <dbReference type="ARBA" id="ARBA00010421"/>
    </source>
</evidence>
<name>A0A8H5D8D7_9AGAR</name>
<protein>
    <recommendedName>
        <fullName evidence="7">Cerato-platanin</fullName>
    </recommendedName>
</protein>
<evidence type="ECO:0000256" key="4">
    <source>
        <dbReference type="SAM" id="SignalP"/>
    </source>
</evidence>
<sequence length="146" mass="15001">MRFFTGLTSVAFLLLPSITGAVQLQYDNHYDDGSASLTTVACSDGVNGLITRFGFQTLGAIPRFPHIGAAAAVAGWNSPNCGTCWKLTYTNGNGKTTSINVLAVDHAGTGFNIAQAAMDELTGGQAVALGNVQVTSSQVAVSNCGL</sequence>
<organism evidence="5 6">
    <name type="scientific">Tetrapyrgos nigripes</name>
    <dbReference type="NCBI Taxonomy" id="182062"/>
    <lineage>
        <taxon>Eukaryota</taxon>
        <taxon>Fungi</taxon>
        <taxon>Dikarya</taxon>
        <taxon>Basidiomycota</taxon>
        <taxon>Agaricomycotina</taxon>
        <taxon>Agaricomycetes</taxon>
        <taxon>Agaricomycetidae</taxon>
        <taxon>Agaricales</taxon>
        <taxon>Marasmiineae</taxon>
        <taxon>Marasmiaceae</taxon>
        <taxon>Tetrapyrgos</taxon>
    </lineage>
</organism>
<feature type="signal peptide" evidence="4">
    <location>
        <begin position="1"/>
        <end position="21"/>
    </location>
</feature>
<comment type="similarity">
    <text evidence="2">Belongs to the cerato-platanin family.</text>
</comment>
<dbReference type="AlphaFoldDB" id="A0A8H5D8D7"/>
<dbReference type="OrthoDB" id="4898945at2759"/>
<evidence type="ECO:0000256" key="1">
    <source>
        <dbReference type="ARBA" id="ARBA00004613"/>
    </source>
</evidence>
<dbReference type="InterPro" id="IPR036908">
    <property type="entry name" value="RlpA-like_sf"/>
</dbReference>
<dbReference type="Gene3D" id="2.40.40.10">
    <property type="entry name" value="RlpA-like domain"/>
    <property type="match status" value="1"/>
</dbReference>
<dbReference type="GO" id="GO:0005576">
    <property type="term" value="C:extracellular region"/>
    <property type="evidence" value="ECO:0007669"/>
    <property type="project" value="UniProtKB-SubCell"/>
</dbReference>
<evidence type="ECO:0000313" key="5">
    <source>
        <dbReference type="EMBL" id="KAF5354586.1"/>
    </source>
</evidence>
<keyword evidence="6" id="KW-1185">Reference proteome</keyword>
<comment type="caution">
    <text evidence="5">The sequence shown here is derived from an EMBL/GenBank/DDBJ whole genome shotgun (WGS) entry which is preliminary data.</text>
</comment>
<dbReference type="SUPFAM" id="SSF50685">
    <property type="entry name" value="Barwin-like endoglucanases"/>
    <property type="match status" value="1"/>
</dbReference>
<dbReference type="CDD" id="cd22778">
    <property type="entry name" value="DPBB_CEPL-like"/>
    <property type="match status" value="1"/>
</dbReference>
<evidence type="ECO:0008006" key="7">
    <source>
        <dbReference type="Google" id="ProtNLM"/>
    </source>
</evidence>
<dbReference type="Proteomes" id="UP000559256">
    <property type="component" value="Unassembled WGS sequence"/>
</dbReference>
<dbReference type="InterPro" id="IPR010829">
    <property type="entry name" value="Cerato-platanin"/>
</dbReference>
<comment type="subcellular location">
    <subcellularLocation>
        <location evidence="1">Secreted</location>
    </subcellularLocation>
</comment>
<reference evidence="5 6" key="1">
    <citation type="journal article" date="2020" name="ISME J.">
        <title>Uncovering the hidden diversity of litter-decomposition mechanisms in mushroom-forming fungi.</title>
        <authorList>
            <person name="Floudas D."/>
            <person name="Bentzer J."/>
            <person name="Ahren D."/>
            <person name="Johansson T."/>
            <person name="Persson P."/>
            <person name="Tunlid A."/>
        </authorList>
    </citation>
    <scope>NUCLEOTIDE SEQUENCE [LARGE SCALE GENOMIC DNA]</scope>
    <source>
        <strain evidence="5 6">CBS 291.85</strain>
    </source>
</reference>
<evidence type="ECO:0000256" key="3">
    <source>
        <dbReference type="ARBA" id="ARBA00022525"/>
    </source>
</evidence>
<dbReference type="Pfam" id="PF07249">
    <property type="entry name" value="Cerato-platanin"/>
    <property type="match status" value="1"/>
</dbReference>
<accession>A0A8H5D8D7</accession>
<feature type="chain" id="PRO_5034946357" description="Cerato-platanin" evidence="4">
    <location>
        <begin position="22"/>
        <end position="146"/>
    </location>
</feature>
<evidence type="ECO:0000313" key="6">
    <source>
        <dbReference type="Proteomes" id="UP000559256"/>
    </source>
</evidence>
<gene>
    <name evidence="5" type="ORF">D9758_011211</name>
</gene>
<dbReference type="EMBL" id="JAACJM010000058">
    <property type="protein sequence ID" value="KAF5354586.1"/>
    <property type="molecule type" value="Genomic_DNA"/>
</dbReference>
<keyword evidence="4" id="KW-0732">Signal</keyword>
<keyword evidence="3" id="KW-0964">Secreted</keyword>
<proteinExistence type="inferred from homology"/>